<dbReference type="SUPFAM" id="SSF47391">
    <property type="entry name" value="Dimerization-anchoring domain of cAMP-dependent PK regulatory subunit"/>
    <property type="match status" value="1"/>
</dbReference>
<evidence type="ECO:0000313" key="6">
    <source>
        <dbReference type="EMBL" id="KAK2951741.1"/>
    </source>
</evidence>
<accession>A0ABQ9XH09</accession>
<sequence length="451" mass="50702">MKSSSYPEEYLHKHNLLKTLSSLIENLVIQRPEEPAQWMSDYLRDTTRKVIITGAPASGKGTQCESIVKNYGLVHISTGDLLRAAVKAETDLGKEAHGYMTTGQLVPDQLVINLVKEKLETDEVKKKGWLLDGFPRTKGQAMAMKALGINPTHVILLNVADEILMSRALGRRLDPETGKIYHIETNPPPSSIADRCIQRDDDQEEKVRNRLNQYHANLLPLCEAYEDLMVSVDGSLPPEIVFQKVDEILSQLSPVDDTPSLFARVAFLGPSNSGARTQAKLLEEKFDLVFVDAEDFAQNQREEGEEEEETEDNDFISRVLERLCADDCKTRGYALINFPRDTFQITRLQNCLPARPTHTLFLQVDQSDLLIRQSRRVGGTKPSEMKKQVEADALLVEDLVHVYREIFDPVGGSPIIFISGMGHPSRVFDNVVRALSQPSQDSAQHDVQLWE</sequence>
<reference evidence="6 7" key="1">
    <citation type="journal article" date="2022" name="bioRxiv">
        <title>Genomics of Preaxostyla Flagellates Illuminates Evolutionary Transitions and the Path Towards Mitochondrial Loss.</title>
        <authorList>
            <person name="Novak L.V.F."/>
            <person name="Treitli S.C."/>
            <person name="Pyrih J."/>
            <person name="Halakuc P."/>
            <person name="Pipaliya S.V."/>
            <person name="Vacek V."/>
            <person name="Brzon O."/>
            <person name="Soukal P."/>
            <person name="Eme L."/>
            <person name="Dacks J.B."/>
            <person name="Karnkowska A."/>
            <person name="Elias M."/>
            <person name="Hampl V."/>
        </authorList>
    </citation>
    <scope>NUCLEOTIDE SEQUENCE [LARGE SCALE GENOMIC DNA]</scope>
    <source>
        <strain evidence="6">NAU3</strain>
        <tissue evidence="6">Gut</tissue>
    </source>
</reference>
<dbReference type="PRINTS" id="PR00094">
    <property type="entry name" value="ADENYLTKNASE"/>
</dbReference>
<comment type="caution">
    <text evidence="6">The sequence shown here is derived from an EMBL/GenBank/DDBJ whole genome shotgun (WGS) entry which is preliminary data.</text>
</comment>
<protein>
    <submittedName>
        <fullName evidence="6">Adenylate kinase, chloroplastic</fullName>
        <ecNumber evidence="6">2.7.4.3</ecNumber>
    </submittedName>
</protein>
<gene>
    <name evidence="6" type="ORF">BLNAU_13353</name>
</gene>
<dbReference type="InterPro" id="IPR033690">
    <property type="entry name" value="Adenylat_kinase_CS"/>
</dbReference>
<dbReference type="Gene3D" id="3.40.50.300">
    <property type="entry name" value="P-loop containing nucleotide triphosphate hydrolases"/>
    <property type="match status" value="2"/>
</dbReference>
<dbReference type="PANTHER" id="PTHR23359">
    <property type="entry name" value="NUCLEOTIDE KINASE"/>
    <property type="match status" value="1"/>
</dbReference>
<dbReference type="GO" id="GO:0004017">
    <property type="term" value="F:AMP kinase activity"/>
    <property type="evidence" value="ECO:0007669"/>
    <property type="project" value="UniProtKB-EC"/>
</dbReference>
<evidence type="ECO:0000256" key="2">
    <source>
        <dbReference type="ARBA" id="ARBA00022679"/>
    </source>
</evidence>
<dbReference type="PROSITE" id="PS00113">
    <property type="entry name" value="ADENYLATE_KINASE"/>
    <property type="match status" value="1"/>
</dbReference>
<dbReference type="CDD" id="cd01428">
    <property type="entry name" value="ADK"/>
    <property type="match status" value="1"/>
</dbReference>
<dbReference type="InterPro" id="IPR006259">
    <property type="entry name" value="Adenyl_kin_sub"/>
</dbReference>
<dbReference type="HAMAP" id="MF_00235">
    <property type="entry name" value="Adenylate_kinase_Adk"/>
    <property type="match status" value="1"/>
</dbReference>
<keyword evidence="7" id="KW-1185">Reference proteome</keyword>
<comment type="similarity">
    <text evidence="1 5">Belongs to the adenylate kinase family.</text>
</comment>
<dbReference type="SUPFAM" id="SSF57774">
    <property type="entry name" value="Microbial and mitochondrial ADK, insert 'zinc finger' domain"/>
    <property type="match status" value="1"/>
</dbReference>
<dbReference type="EC" id="2.7.4.3" evidence="6"/>
<evidence type="ECO:0000256" key="5">
    <source>
        <dbReference type="RuleBase" id="RU003330"/>
    </source>
</evidence>
<keyword evidence="3" id="KW-0547">Nucleotide-binding</keyword>
<evidence type="ECO:0000256" key="3">
    <source>
        <dbReference type="ARBA" id="ARBA00022741"/>
    </source>
</evidence>
<dbReference type="Pfam" id="PF00406">
    <property type="entry name" value="ADK"/>
    <property type="match status" value="1"/>
</dbReference>
<keyword evidence="4 5" id="KW-0418">Kinase</keyword>
<dbReference type="Gene3D" id="1.20.890.10">
    <property type="entry name" value="cAMP-dependent protein kinase regulatory subunit, dimerization-anchoring domain"/>
    <property type="match status" value="1"/>
</dbReference>
<dbReference type="NCBIfam" id="TIGR01351">
    <property type="entry name" value="adk"/>
    <property type="match status" value="1"/>
</dbReference>
<organism evidence="6 7">
    <name type="scientific">Blattamonas nauphoetae</name>
    <dbReference type="NCBI Taxonomy" id="2049346"/>
    <lineage>
        <taxon>Eukaryota</taxon>
        <taxon>Metamonada</taxon>
        <taxon>Preaxostyla</taxon>
        <taxon>Oxymonadida</taxon>
        <taxon>Blattamonas</taxon>
    </lineage>
</organism>
<evidence type="ECO:0000256" key="4">
    <source>
        <dbReference type="ARBA" id="ARBA00022777"/>
    </source>
</evidence>
<dbReference type="EMBL" id="JARBJD010000114">
    <property type="protein sequence ID" value="KAK2951741.1"/>
    <property type="molecule type" value="Genomic_DNA"/>
</dbReference>
<dbReference type="InterPro" id="IPR027417">
    <property type="entry name" value="P-loop_NTPase"/>
</dbReference>
<dbReference type="InterPro" id="IPR000850">
    <property type="entry name" value="Adenylat/UMP-CMP_kin"/>
</dbReference>
<dbReference type="Proteomes" id="UP001281761">
    <property type="component" value="Unassembled WGS sequence"/>
</dbReference>
<dbReference type="SUPFAM" id="SSF52540">
    <property type="entry name" value="P-loop containing nucleoside triphosphate hydrolases"/>
    <property type="match status" value="2"/>
</dbReference>
<evidence type="ECO:0000313" key="7">
    <source>
        <dbReference type="Proteomes" id="UP001281761"/>
    </source>
</evidence>
<evidence type="ECO:0000256" key="1">
    <source>
        <dbReference type="ARBA" id="ARBA00007220"/>
    </source>
</evidence>
<name>A0ABQ9XH09_9EUKA</name>
<keyword evidence="2 5" id="KW-0808">Transferase</keyword>
<dbReference type="InterPro" id="IPR036193">
    <property type="entry name" value="ADK_active_lid_dom_sf"/>
</dbReference>
<dbReference type="CDD" id="cd22979">
    <property type="entry name" value="DD_AK8"/>
    <property type="match status" value="1"/>
</dbReference>
<proteinExistence type="inferred from homology"/>